<feature type="transmembrane region" description="Helical" evidence="9">
    <location>
        <begin position="39"/>
        <end position="64"/>
    </location>
</feature>
<comment type="subcellular location">
    <subcellularLocation>
        <location evidence="1 9">Cell membrane</location>
        <topology evidence="1 9">Multi-pass membrane protein</topology>
    </subcellularLocation>
</comment>
<evidence type="ECO:0000256" key="9">
    <source>
        <dbReference type="RuleBase" id="RU362122"/>
    </source>
</evidence>
<keyword evidence="4" id="KW-1003">Cell membrane</keyword>
<keyword evidence="3 9" id="KW-0813">Transport</keyword>
<accession>A0ABW5Q7M6</accession>
<keyword evidence="6 9" id="KW-0029">Amino-acid transport</keyword>
<evidence type="ECO:0000313" key="11">
    <source>
        <dbReference type="Proteomes" id="UP001597452"/>
    </source>
</evidence>
<evidence type="ECO:0000256" key="3">
    <source>
        <dbReference type="ARBA" id="ARBA00022448"/>
    </source>
</evidence>
<name>A0ABW5Q7M6_9BACI</name>
<keyword evidence="7 9" id="KW-1133">Transmembrane helix</keyword>
<feature type="transmembrane region" description="Helical" evidence="9">
    <location>
        <begin position="76"/>
        <end position="98"/>
    </location>
</feature>
<feature type="transmembrane region" description="Helical" evidence="9">
    <location>
        <begin position="234"/>
        <end position="254"/>
    </location>
</feature>
<evidence type="ECO:0000313" key="10">
    <source>
        <dbReference type="EMBL" id="MFD2637852.1"/>
    </source>
</evidence>
<reference evidence="11" key="1">
    <citation type="journal article" date="2019" name="Int. J. Syst. Evol. Microbiol.">
        <title>The Global Catalogue of Microorganisms (GCM) 10K type strain sequencing project: providing services to taxonomists for standard genome sequencing and annotation.</title>
        <authorList>
            <consortium name="The Broad Institute Genomics Platform"/>
            <consortium name="The Broad Institute Genome Sequencing Center for Infectious Disease"/>
            <person name="Wu L."/>
            <person name="Ma J."/>
        </authorList>
    </citation>
    <scope>NUCLEOTIDE SEQUENCE [LARGE SCALE GENOMIC DNA]</scope>
    <source>
        <strain evidence="11">TISTR 1571</strain>
    </source>
</reference>
<dbReference type="RefSeq" id="WP_054752160.1">
    <property type="nucleotide sequence ID" value="NZ_JBHUMZ010000011.1"/>
</dbReference>
<feature type="transmembrane region" description="Helical" evidence="9">
    <location>
        <begin position="195"/>
        <end position="214"/>
    </location>
</feature>
<feature type="transmembrane region" description="Helical" evidence="9">
    <location>
        <begin position="274"/>
        <end position="307"/>
    </location>
</feature>
<dbReference type="InterPro" id="IPR004685">
    <property type="entry name" value="Brnchd-chn_aa_trnsp_Livcs"/>
</dbReference>
<keyword evidence="11" id="KW-1185">Reference proteome</keyword>
<evidence type="ECO:0000256" key="2">
    <source>
        <dbReference type="ARBA" id="ARBA00008540"/>
    </source>
</evidence>
<evidence type="ECO:0000256" key="5">
    <source>
        <dbReference type="ARBA" id="ARBA00022692"/>
    </source>
</evidence>
<evidence type="ECO:0000256" key="8">
    <source>
        <dbReference type="ARBA" id="ARBA00023136"/>
    </source>
</evidence>
<evidence type="ECO:0000256" key="6">
    <source>
        <dbReference type="ARBA" id="ARBA00022970"/>
    </source>
</evidence>
<feature type="transmembrane region" description="Helical" evidence="9">
    <location>
        <begin position="372"/>
        <end position="389"/>
    </location>
</feature>
<keyword evidence="5 9" id="KW-0812">Transmembrane</keyword>
<gene>
    <name evidence="10" type="primary">brnQ</name>
    <name evidence="10" type="ORF">ACFSW4_03045</name>
</gene>
<feature type="transmembrane region" description="Helical" evidence="9">
    <location>
        <begin position="7"/>
        <end position="27"/>
    </location>
</feature>
<comment type="function">
    <text evidence="9">Component of the transport system for branched-chain amino acids.</text>
</comment>
<organism evidence="10 11">
    <name type="scientific">Piscibacillus salipiscarius</name>
    <dbReference type="NCBI Taxonomy" id="299480"/>
    <lineage>
        <taxon>Bacteria</taxon>
        <taxon>Bacillati</taxon>
        <taxon>Bacillota</taxon>
        <taxon>Bacilli</taxon>
        <taxon>Bacillales</taxon>
        <taxon>Bacillaceae</taxon>
        <taxon>Piscibacillus</taxon>
    </lineage>
</organism>
<feature type="transmembrane region" description="Helical" evidence="9">
    <location>
        <begin position="151"/>
        <end position="175"/>
    </location>
</feature>
<dbReference type="Proteomes" id="UP001597452">
    <property type="component" value="Unassembled WGS sequence"/>
</dbReference>
<sequence length="441" mass="47478">MAARTSSIIAIGFMLFALFFGAGNLIFPPMLGQMAGQNLLPANIGFVITGVGLPVLAILALAFSGKDNLQSLASRVHPIYGITFASLLYLTIGPLFAIPRTSTVAYEIGINPFMDGQAETIPLMVFSIVFFAVTLYFSLQSQKLVDIIGKLLSPFLLVLISILVITAIVNPIGMIQPPVESFTQNSFFKGFQEGYLTMDVLAGFVFGIIVINLLKESGSTSKRSIMSNGLKVALIAAVLLGIIYSSLAYLGATSVEGIGYLDNGGAILASSFDYYFGTFGSVLLAFIVTAACLTTSIGLITACASYFNQIMPTFSYKQWAIVFTVVSTVLANFGLNNIIEFSVPVLSFLYPLAICLMVLTFLHPLFKGRTAVYQFSILFTFIVSLVEQLNLLGAPVNGIHEWFSAILPWYTVGLGWIVPAIVGGIIGYLISTFKHEPKVSV</sequence>
<comment type="similarity">
    <text evidence="2 9">Belongs to the branched chain amino acid transporter family.</text>
</comment>
<dbReference type="PANTHER" id="PTHR30588">
    <property type="entry name" value="BRANCHED-CHAIN AMINO ACID TRANSPORT SYSTEM 2 CARRIER PROTEIN"/>
    <property type="match status" value="1"/>
</dbReference>
<feature type="transmembrane region" description="Helical" evidence="9">
    <location>
        <begin position="345"/>
        <end position="365"/>
    </location>
</feature>
<dbReference type="EMBL" id="JBHUMZ010000011">
    <property type="protein sequence ID" value="MFD2637852.1"/>
    <property type="molecule type" value="Genomic_DNA"/>
</dbReference>
<feature type="transmembrane region" description="Helical" evidence="9">
    <location>
        <begin position="319"/>
        <end position="339"/>
    </location>
</feature>
<evidence type="ECO:0000256" key="1">
    <source>
        <dbReference type="ARBA" id="ARBA00004651"/>
    </source>
</evidence>
<feature type="transmembrane region" description="Helical" evidence="9">
    <location>
        <begin position="121"/>
        <end position="139"/>
    </location>
</feature>
<dbReference type="PANTHER" id="PTHR30588:SF0">
    <property type="entry name" value="BRANCHED-CHAIN AMINO ACID PERMEASE BRNQ"/>
    <property type="match status" value="1"/>
</dbReference>
<evidence type="ECO:0000256" key="4">
    <source>
        <dbReference type="ARBA" id="ARBA00022475"/>
    </source>
</evidence>
<comment type="caution">
    <text evidence="10">The sequence shown here is derived from an EMBL/GenBank/DDBJ whole genome shotgun (WGS) entry which is preliminary data.</text>
</comment>
<dbReference type="NCBIfam" id="TIGR00796">
    <property type="entry name" value="livcs"/>
    <property type="match status" value="1"/>
</dbReference>
<feature type="transmembrane region" description="Helical" evidence="9">
    <location>
        <begin position="409"/>
        <end position="430"/>
    </location>
</feature>
<protein>
    <recommendedName>
        <fullName evidence="9">Branched-chain amino acid transport system carrier protein</fullName>
    </recommendedName>
</protein>
<evidence type="ECO:0000256" key="7">
    <source>
        <dbReference type="ARBA" id="ARBA00022989"/>
    </source>
</evidence>
<proteinExistence type="inferred from homology"/>
<keyword evidence="8 9" id="KW-0472">Membrane</keyword>
<dbReference type="Pfam" id="PF05525">
    <property type="entry name" value="Branch_AA_trans"/>
    <property type="match status" value="1"/>
</dbReference>